<sequence>AGCVLAAIAHIGLLGSKGIMPQSQKFLIQAPLIGTAVGLYFAPRFRIRNVTVWDDEEED</sequence>
<name>A0A0L0FCY2_9EUKA</name>
<dbReference type="GeneID" id="25913351"/>
<evidence type="ECO:0000313" key="2">
    <source>
        <dbReference type="EMBL" id="KNC74612.1"/>
    </source>
</evidence>
<feature type="transmembrane region" description="Helical" evidence="1">
    <location>
        <begin position="26"/>
        <end position="42"/>
    </location>
</feature>
<dbReference type="Proteomes" id="UP000054560">
    <property type="component" value="Unassembled WGS sequence"/>
</dbReference>
<dbReference type="RefSeq" id="XP_014148514.1">
    <property type="nucleotide sequence ID" value="XM_014293039.1"/>
</dbReference>
<proteinExistence type="predicted"/>
<reference evidence="2 3" key="1">
    <citation type="submission" date="2011-02" db="EMBL/GenBank/DDBJ databases">
        <title>The Genome Sequence of Sphaeroforma arctica JP610.</title>
        <authorList>
            <consortium name="The Broad Institute Genome Sequencing Platform"/>
            <person name="Russ C."/>
            <person name="Cuomo C."/>
            <person name="Young S.K."/>
            <person name="Zeng Q."/>
            <person name="Gargeya S."/>
            <person name="Alvarado L."/>
            <person name="Berlin A."/>
            <person name="Chapman S.B."/>
            <person name="Chen Z."/>
            <person name="Freedman E."/>
            <person name="Gellesch M."/>
            <person name="Goldberg J."/>
            <person name="Griggs A."/>
            <person name="Gujja S."/>
            <person name="Heilman E."/>
            <person name="Heiman D."/>
            <person name="Howarth C."/>
            <person name="Mehta T."/>
            <person name="Neiman D."/>
            <person name="Pearson M."/>
            <person name="Roberts A."/>
            <person name="Saif S."/>
            <person name="Shea T."/>
            <person name="Shenoy N."/>
            <person name="Sisk P."/>
            <person name="Stolte C."/>
            <person name="Sykes S."/>
            <person name="White J."/>
            <person name="Yandava C."/>
            <person name="Burger G."/>
            <person name="Gray M.W."/>
            <person name="Holland P.W.H."/>
            <person name="King N."/>
            <person name="Lang F.B.F."/>
            <person name="Roger A.J."/>
            <person name="Ruiz-Trillo I."/>
            <person name="Haas B."/>
            <person name="Nusbaum C."/>
            <person name="Birren B."/>
        </authorList>
    </citation>
    <scope>NUCLEOTIDE SEQUENCE [LARGE SCALE GENOMIC DNA]</scope>
    <source>
        <strain evidence="2 3">JP610</strain>
    </source>
</reference>
<evidence type="ECO:0000256" key="1">
    <source>
        <dbReference type="SAM" id="Phobius"/>
    </source>
</evidence>
<gene>
    <name evidence="2" type="ORF">SARC_12847</name>
</gene>
<keyword evidence="3" id="KW-1185">Reference proteome</keyword>
<feature type="non-terminal residue" evidence="2">
    <location>
        <position position="1"/>
    </location>
</feature>
<protein>
    <submittedName>
        <fullName evidence="2">Uncharacterized protein</fullName>
    </submittedName>
</protein>
<organism evidence="2 3">
    <name type="scientific">Sphaeroforma arctica JP610</name>
    <dbReference type="NCBI Taxonomy" id="667725"/>
    <lineage>
        <taxon>Eukaryota</taxon>
        <taxon>Ichthyosporea</taxon>
        <taxon>Ichthyophonida</taxon>
        <taxon>Sphaeroforma</taxon>
    </lineage>
</organism>
<evidence type="ECO:0000313" key="3">
    <source>
        <dbReference type="Proteomes" id="UP000054560"/>
    </source>
</evidence>
<dbReference type="AlphaFoldDB" id="A0A0L0FCY2"/>
<keyword evidence="1" id="KW-1133">Transmembrane helix</keyword>
<keyword evidence="1" id="KW-0812">Transmembrane</keyword>
<accession>A0A0L0FCY2</accession>
<dbReference type="EMBL" id="KQ244245">
    <property type="protein sequence ID" value="KNC74612.1"/>
    <property type="molecule type" value="Genomic_DNA"/>
</dbReference>
<keyword evidence="1" id="KW-0472">Membrane</keyword>